<evidence type="ECO:0000256" key="3">
    <source>
        <dbReference type="ARBA" id="ARBA00023125"/>
    </source>
</evidence>
<dbReference type="Gene3D" id="3.40.190.290">
    <property type="match status" value="1"/>
</dbReference>
<evidence type="ECO:0000256" key="1">
    <source>
        <dbReference type="ARBA" id="ARBA00009437"/>
    </source>
</evidence>
<keyword evidence="7" id="KW-1185">Reference proteome</keyword>
<dbReference type="GO" id="GO:0003677">
    <property type="term" value="F:DNA binding"/>
    <property type="evidence" value="ECO:0007669"/>
    <property type="project" value="UniProtKB-KW"/>
</dbReference>
<dbReference type="SUPFAM" id="SSF46785">
    <property type="entry name" value="Winged helix' DNA-binding domain"/>
    <property type="match status" value="1"/>
</dbReference>
<comment type="caution">
    <text evidence="6">The sequence shown here is derived from an EMBL/GenBank/DDBJ whole genome shotgun (WGS) entry which is preliminary data.</text>
</comment>
<dbReference type="PROSITE" id="PS50931">
    <property type="entry name" value="HTH_LYSR"/>
    <property type="match status" value="1"/>
</dbReference>
<dbReference type="RefSeq" id="WP_036833135.1">
    <property type="nucleotide sequence ID" value="NZ_AVPG01000005.1"/>
</dbReference>
<dbReference type="Gene3D" id="1.10.10.10">
    <property type="entry name" value="Winged helix-like DNA-binding domain superfamily/Winged helix DNA-binding domain"/>
    <property type="match status" value="1"/>
</dbReference>
<protein>
    <submittedName>
        <fullName evidence="6">LysR family transcriptional regulator</fullName>
    </submittedName>
</protein>
<sequence length="294" mass="33998">MEFRQLRYFVSIVNTGSYSAAAKNLFVTQPTLSYNIQKLEKELGTHLFYQSNQSLKLTDSGRLLHEKGQKVLEEMDELVETIQRKNITKKNSLKVGITVLFAIQYMRQIVHFTSTNPHIDVHFIQSGSIDLQKKLANEEIDIGLLSFPIYEPSIHIECINTSNSNYSVDVVMPFHHPLARKKSISFADLEPHTICAFSKDFVLGRVLHERCQEFGFKPNIIFTNNNWEVLLQNTLITNGLTLMPNELKQFSNFINLKWIPLKDKANFFEIGIARRRNEELKDAAARFIEYIKDN</sequence>
<dbReference type="STRING" id="1385512.N784_14135"/>
<feature type="domain" description="HTH lysR-type" evidence="5">
    <location>
        <begin position="1"/>
        <end position="58"/>
    </location>
</feature>
<evidence type="ECO:0000256" key="2">
    <source>
        <dbReference type="ARBA" id="ARBA00023015"/>
    </source>
</evidence>
<dbReference type="GO" id="GO:0003700">
    <property type="term" value="F:DNA-binding transcription factor activity"/>
    <property type="evidence" value="ECO:0007669"/>
    <property type="project" value="InterPro"/>
</dbReference>
<evidence type="ECO:0000313" key="7">
    <source>
        <dbReference type="Proteomes" id="UP000030401"/>
    </source>
</evidence>
<dbReference type="GO" id="GO:0005829">
    <property type="term" value="C:cytosol"/>
    <property type="evidence" value="ECO:0007669"/>
    <property type="project" value="TreeGrafter"/>
</dbReference>
<dbReference type="Pfam" id="PF00126">
    <property type="entry name" value="HTH_1"/>
    <property type="match status" value="1"/>
</dbReference>
<name>A0A0A5G3P9_9BACI</name>
<dbReference type="Proteomes" id="UP000030401">
    <property type="component" value="Unassembled WGS sequence"/>
</dbReference>
<dbReference type="InterPro" id="IPR036388">
    <property type="entry name" value="WH-like_DNA-bd_sf"/>
</dbReference>
<evidence type="ECO:0000313" key="6">
    <source>
        <dbReference type="EMBL" id="KGX87746.1"/>
    </source>
</evidence>
<dbReference type="PRINTS" id="PR00039">
    <property type="entry name" value="HTHLYSR"/>
</dbReference>
<keyword evidence="4" id="KW-0804">Transcription</keyword>
<dbReference type="OrthoDB" id="9803735at2"/>
<dbReference type="Pfam" id="PF03466">
    <property type="entry name" value="LysR_substrate"/>
    <property type="match status" value="1"/>
</dbReference>
<dbReference type="InterPro" id="IPR036390">
    <property type="entry name" value="WH_DNA-bd_sf"/>
</dbReference>
<dbReference type="eggNOG" id="COG0583">
    <property type="taxonomic scope" value="Bacteria"/>
</dbReference>
<organism evidence="6 7">
    <name type="scientific">Pontibacillus litoralis JSM 072002</name>
    <dbReference type="NCBI Taxonomy" id="1385512"/>
    <lineage>
        <taxon>Bacteria</taxon>
        <taxon>Bacillati</taxon>
        <taxon>Bacillota</taxon>
        <taxon>Bacilli</taxon>
        <taxon>Bacillales</taxon>
        <taxon>Bacillaceae</taxon>
        <taxon>Pontibacillus</taxon>
    </lineage>
</organism>
<dbReference type="InterPro" id="IPR000847">
    <property type="entry name" value="LysR_HTH_N"/>
</dbReference>
<dbReference type="PANTHER" id="PTHR30419:SF8">
    <property type="entry name" value="NITROGEN ASSIMILATION TRANSCRIPTIONAL ACTIVATOR-RELATED"/>
    <property type="match status" value="1"/>
</dbReference>
<dbReference type="FunFam" id="1.10.10.10:FF:000001">
    <property type="entry name" value="LysR family transcriptional regulator"/>
    <property type="match status" value="1"/>
</dbReference>
<dbReference type="InterPro" id="IPR005119">
    <property type="entry name" value="LysR_subst-bd"/>
</dbReference>
<dbReference type="CDD" id="cd05466">
    <property type="entry name" value="PBP2_LTTR_substrate"/>
    <property type="match status" value="1"/>
</dbReference>
<dbReference type="EMBL" id="AVPG01000005">
    <property type="protein sequence ID" value="KGX87746.1"/>
    <property type="molecule type" value="Genomic_DNA"/>
</dbReference>
<dbReference type="PANTHER" id="PTHR30419">
    <property type="entry name" value="HTH-TYPE TRANSCRIPTIONAL REGULATOR YBHD"/>
    <property type="match status" value="1"/>
</dbReference>
<comment type="similarity">
    <text evidence="1">Belongs to the LysR transcriptional regulatory family.</text>
</comment>
<proteinExistence type="inferred from homology"/>
<keyword evidence="3" id="KW-0238">DNA-binding</keyword>
<keyword evidence="2" id="KW-0805">Transcription regulation</keyword>
<accession>A0A0A5G3P9</accession>
<gene>
    <name evidence="6" type="ORF">N784_14135</name>
</gene>
<reference evidence="6 7" key="1">
    <citation type="submission" date="2013-08" db="EMBL/GenBank/DDBJ databases">
        <authorList>
            <person name="Huang J."/>
            <person name="Wang G."/>
        </authorList>
    </citation>
    <scope>NUCLEOTIDE SEQUENCE [LARGE SCALE GENOMIC DNA]</scope>
    <source>
        <strain evidence="6 7">JSM 072002</strain>
    </source>
</reference>
<dbReference type="AlphaFoldDB" id="A0A0A5G3P9"/>
<evidence type="ECO:0000259" key="5">
    <source>
        <dbReference type="PROSITE" id="PS50931"/>
    </source>
</evidence>
<dbReference type="InterPro" id="IPR050950">
    <property type="entry name" value="HTH-type_LysR_regulators"/>
</dbReference>
<evidence type="ECO:0000256" key="4">
    <source>
        <dbReference type="ARBA" id="ARBA00023163"/>
    </source>
</evidence>
<dbReference type="SUPFAM" id="SSF53850">
    <property type="entry name" value="Periplasmic binding protein-like II"/>
    <property type="match status" value="1"/>
</dbReference>